<feature type="signal peptide" evidence="1">
    <location>
        <begin position="1"/>
        <end position="31"/>
    </location>
</feature>
<dbReference type="InterPro" id="IPR036691">
    <property type="entry name" value="Endo/exonu/phosph_ase_sf"/>
</dbReference>
<evidence type="ECO:0000256" key="1">
    <source>
        <dbReference type="SAM" id="SignalP"/>
    </source>
</evidence>
<evidence type="ECO:0000313" key="4">
    <source>
        <dbReference type="Proteomes" id="UP000250462"/>
    </source>
</evidence>
<evidence type="ECO:0000313" key="3">
    <source>
        <dbReference type="EMBL" id="RAW09558.1"/>
    </source>
</evidence>
<sequence>MGVIVGGRRVLIAAFAAALAGAGLTASPAGADSTVRIHDIQGAAHISPLNGQQVAQVPGVVTATASDGFWFEDPQPDRNRATAEGLFVRTDAQPTVATGDAVTVTGTVSEFRPDDIATNLTRTEITSPTLTVVSSDNSLPVTVIGKDRWPPRRTIKDNAPGDVETSDVFEPVTDGLDFWESLEGMRLEIDDAVAVGPTDSFGDVPVLARDGAGASVRTRRGGVAVRPHDFNPERLILSNRLADTPDVNVGDHFVDPVTGVLDYSIGNYKLLITEPAVRVADGPARETTRAPKQDELSIATLNVENLAATSPQAKFDQLAGLIVNNLKSPDLINVDELQDNSGSTDDGTVAADQTVAKLVAAIEAAGGPAYEWRAIDPQDKADGGWVSGNVRVGFLFRTDRGLNFVDRPGGDATTPTGVTNVDGQARLTLSPGRIDPGNAAFVDNRKPLAGEFTWRGERLIVVANDWRSKGLHARRYGCHDTCDQPLFGRFQPPALVTEDQRVAQATVVADFVQQIRAIDRDAHVVVAGQLNDYPWSPPLRALTDDTRLWNLSARLPLPERYTHVFDGNSHVLDHILLSTKLFVRPHEYDVVHVNAEYADQASDHDPTIVRITLS</sequence>
<proteinExistence type="predicted"/>
<dbReference type="OrthoDB" id="1016457at2"/>
<keyword evidence="1" id="KW-0732">Signal</keyword>
<accession>A0A329QGY7</accession>
<dbReference type="Gene3D" id="3.60.10.10">
    <property type="entry name" value="Endonuclease/exonuclease/phosphatase"/>
    <property type="match status" value="1"/>
</dbReference>
<dbReference type="EMBL" id="QMIG01000040">
    <property type="protein sequence ID" value="RAW09558.1"/>
    <property type="molecule type" value="Genomic_DNA"/>
</dbReference>
<dbReference type="GO" id="GO:0003824">
    <property type="term" value="F:catalytic activity"/>
    <property type="evidence" value="ECO:0007669"/>
    <property type="project" value="InterPro"/>
</dbReference>
<comment type="caution">
    <text evidence="3">The sequence shown here is derived from an EMBL/GenBank/DDBJ whole genome shotgun (WGS) entry which is preliminary data.</text>
</comment>
<dbReference type="CDD" id="cd04486">
    <property type="entry name" value="YhcR_OBF_like"/>
    <property type="match status" value="1"/>
</dbReference>
<feature type="domain" description="Endonuclease/exonuclease/phosphatase" evidence="2">
    <location>
        <begin position="299"/>
        <end position="604"/>
    </location>
</feature>
<dbReference type="Pfam" id="PF03372">
    <property type="entry name" value="Exo_endo_phos"/>
    <property type="match status" value="1"/>
</dbReference>
<gene>
    <name evidence="3" type="ORF">DPM12_20820</name>
</gene>
<dbReference type="PANTHER" id="PTHR42834">
    <property type="entry name" value="ENDONUCLEASE/EXONUCLEASE/PHOSPHATASE FAMILY PROTEIN (AFU_ORTHOLOGUE AFUA_3G09210)"/>
    <property type="match status" value="1"/>
</dbReference>
<organism evidence="3 4">
    <name type="scientific">Phytoactinopolyspora halophila</name>
    <dbReference type="NCBI Taxonomy" id="1981511"/>
    <lineage>
        <taxon>Bacteria</taxon>
        <taxon>Bacillati</taxon>
        <taxon>Actinomycetota</taxon>
        <taxon>Actinomycetes</taxon>
        <taxon>Jiangellales</taxon>
        <taxon>Jiangellaceae</taxon>
        <taxon>Phytoactinopolyspora</taxon>
    </lineage>
</organism>
<dbReference type="AlphaFoldDB" id="A0A329QGY7"/>
<protein>
    <recommendedName>
        <fullName evidence="2">Endonuclease/exonuclease/phosphatase domain-containing protein</fullName>
    </recommendedName>
</protein>
<dbReference type="PANTHER" id="PTHR42834:SF1">
    <property type="entry name" value="ENDONUCLEASE_EXONUCLEASE_PHOSPHATASE FAMILY PROTEIN (AFU_ORTHOLOGUE AFUA_3G09210)"/>
    <property type="match status" value="1"/>
</dbReference>
<evidence type="ECO:0000259" key="2">
    <source>
        <dbReference type="Pfam" id="PF03372"/>
    </source>
</evidence>
<dbReference type="SUPFAM" id="SSF56219">
    <property type="entry name" value="DNase I-like"/>
    <property type="match status" value="1"/>
</dbReference>
<name>A0A329QGY7_9ACTN</name>
<reference evidence="3 4" key="1">
    <citation type="submission" date="2018-06" db="EMBL/GenBank/DDBJ databases">
        <title>Phytoactinopolyspora halophila sp. nov., a novel halophilic actinomycete isolated from a saline soil in China.</title>
        <authorList>
            <person name="Tang S.-K."/>
        </authorList>
    </citation>
    <scope>NUCLEOTIDE SEQUENCE [LARGE SCALE GENOMIC DNA]</scope>
    <source>
        <strain evidence="3 4">YIM 96934</strain>
    </source>
</reference>
<dbReference type="Proteomes" id="UP000250462">
    <property type="component" value="Unassembled WGS sequence"/>
</dbReference>
<keyword evidence="4" id="KW-1185">Reference proteome</keyword>
<feature type="chain" id="PRO_5016412473" description="Endonuclease/exonuclease/phosphatase domain-containing protein" evidence="1">
    <location>
        <begin position="32"/>
        <end position="614"/>
    </location>
</feature>
<dbReference type="InterPro" id="IPR005135">
    <property type="entry name" value="Endo/exonuclease/phosphatase"/>
</dbReference>